<keyword evidence="4 10" id="KW-0812">Transmembrane</keyword>
<evidence type="ECO:0000256" key="6">
    <source>
        <dbReference type="ARBA" id="ARBA00023077"/>
    </source>
</evidence>
<evidence type="ECO:0000256" key="1">
    <source>
        <dbReference type="ARBA" id="ARBA00004571"/>
    </source>
</evidence>
<keyword evidence="6 11" id="KW-0798">TonB box</keyword>
<name>A0A227PFP4_9FLAO</name>
<keyword evidence="8" id="KW-0675">Receptor</keyword>
<evidence type="ECO:0000259" key="14">
    <source>
        <dbReference type="Pfam" id="PF07715"/>
    </source>
</evidence>
<dbReference type="InterPro" id="IPR023997">
    <property type="entry name" value="TonB-dep_OMP_SusC/RagA_CS"/>
</dbReference>
<dbReference type="Pfam" id="PF00593">
    <property type="entry name" value="TonB_dep_Rec_b-barrel"/>
    <property type="match status" value="1"/>
</dbReference>
<evidence type="ECO:0000256" key="12">
    <source>
        <dbReference type="SAM" id="SignalP"/>
    </source>
</evidence>
<evidence type="ECO:0000256" key="8">
    <source>
        <dbReference type="ARBA" id="ARBA00023170"/>
    </source>
</evidence>
<evidence type="ECO:0000256" key="4">
    <source>
        <dbReference type="ARBA" id="ARBA00022692"/>
    </source>
</evidence>
<feature type="chain" id="PRO_5030039450" description="SusC/RagA family TonB-linked outer membrane protein" evidence="12">
    <location>
        <begin position="23"/>
        <end position="1039"/>
    </location>
</feature>
<dbReference type="InterPro" id="IPR039426">
    <property type="entry name" value="TonB-dep_rcpt-like"/>
</dbReference>
<dbReference type="AlphaFoldDB" id="A0A227PFP4"/>
<evidence type="ECO:0000313" key="15">
    <source>
        <dbReference type="EMBL" id="OXG08699.1"/>
    </source>
</evidence>
<evidence type="ECO:0000259" key="13">
    <source>
        <dbReference type="Pfam" id="PF00593"/>
    </source>
</evidence>
<dbReference type="InterPro" id="IPR000531">
    <property type="entry name" value="Beta-barrel_TonB"/>
</dbReference>
<dbReference type="InterPro" id="IPR008969">
    <property type="entry name" value="CarboxyPept-like_regulatory"/>
</dbReference>
<dbReference type="Gene3D" id="2.40.170.20">
    <property type="entry name" value="TonB-dependent receptor, beta-barrel domain"/>
    <property type="match status" value="1"/>
</dbReference>
<dbReference type="GO" id="GO:0015344">
    <property type="term" value="F:siderophore uptake transmembrane transporter activity"/>
    <property type="evidence" value="ECO:0007669"/>
    <property type="project" value="TreeGrafter"/>
</dbReference>
<dbReference type="NCBIfam" id="TIGR04056">
    <property type="entry name" value="OMP_RagA_SusC"/>
    <property type="match status" value="1"/>
</dbReference>
<dbReference type="GO" id="GO:0009279">
    <property type="term" value="C:cell outer membrane"/>
    <property type="evidence" value="ECO:0007669"/>
    <property type="project" value="UniProtKB-SubCell"/>
</dbReference>
<dbReference type="InterPro" id="IPR036942">
    <property type="entry name" value="Beta-barrel_TonB_sf"/>
</dbReference>
<dbReference type="Proteomes" id="UP000214684">
    <property type="component" value="Unassembled WGS sequence"/>
</dbReference>
<comment type="caution">
    <text evidence="15">The sequence shown here is derived from an EMBL/GenBank/DDBJ whole genome shotgun (WGS) entry which is preliminary data.</text>
</comment>
<keyword evidence="3 10" id="KW-1134">Transmembrane beta strand</keyword>
<gene>
    <name evidence="15" type="ORF">B0A64_04550</name>
</gene>
<keyword evidence="16" id="KW-1185">Reference proteome</keyword>
<keyword evidence="2 10" id="KW-0813">Transport</keyword>
<organism evidence="15 16">
    <name type="scientific">Flavobacterium araucananum</name>
    <dbReference type="NCBI Taxonomy" id="946678"/>
    <lineage>
        <taxon>Bacteria</taxon>
        <taxon>Pseudomonadati</taxon>
        <taxon>Bacteroidota</taxon>
        <taxon>Flavobacteriia</taxon>
        <taxon>Flavobacteriales</taxon>
        <taxon>Flavobacteriaceae</taxon>
        <taxon>Flavobacterium</taxon>
    </lineage>
</organism>
<evidence type="ECO:0000313" key="16">
    <source>
        <dbReference type="Proteomes" id="UP000214684"/>
    </source>
</evidence>
<dbReference type="Gene3D" id="2.60.40.1120">
    <property type="entry name" value="Carboxypeptidase-like, regulatory domain"/>
    <property type="match status" value="1"/>
</dbReference>
<feature type="domain" description="TonB-dependent receptor-like beta-barrel" evidence="13">
    <location>
        <begin position="428"/>
        <end position="995"/>
    </location>
</feature>
<evidence type="ECO:0000256" key="9">
    <source>
        <dbReference type="ARBA" id="ARBA00023237"/>
    </source>
</evidence>
<evidence type="ECO:0000256" key="10">
    <source>
        <dbReference type="PROSITE-ProRule" id="PRU01360"/>
    </source>
</evidence>
<keyword evidence="7 10" id="KW-0472">Membrane</keyword>
<dbReference type="InterPro" id="IPR023996">
    <property type="entry name" value="TonB-dep_OMP_SusC/RagA"/>
</dbReference>
<comment type="similarity">
    <text evidence="10 11">Belongs to the TonB-dependent receptor family.</text>
</comment>
<dbReference type="PANTHER" id="PTHR30069:SF29">
    <property type="entry name" value="HEMOGLOBIN AND HEMOGLOBIN-HAPTOGLOBIN-BINDING PROTEIN 1-RELATED"/>
    <property type="match status" value="1"/>
</dbReference>
<evidence type="ECO:0000256" key="5">
    <source>
        <dbReference type="ARBA" id="ARBA00022729"/>
    </source>
</evidence>
<dbReference type="PANTHER" id="PTHR30069">
    <property type="entry name" value="TONB-DEPENDENT OUTER MEMBRANE RECEPTOR"/>
    <property type="match status" value="1"/>
</dbReference>
<feature type="signal peptide" evidence="12">
    <location>
        <begin position="1"/>
        <end position="22"/>
    </location>
</feature>
<keyword evidence="5 12" id="KW-0732">Signal</keyword>
<dbReference type="EMBL" id="MUGS01000005">
    <property type="protein sequence ID" value="OXG08699.1"/>
    <property type="molecule type" value="Genomic_DNA"/>
</dbReference>
<evidence type="ECO:0000256" key="7">
    <source>
        <dbReference type="ARBA" id="ARBA00023136"/>
    </source>
</evidence>
<dbReference type="SUPFAM" id="SSF56935">
    <property type="entry name" value="Porins"/>
    <property type="match status" value="1"/>
</dbReference>
<dbReference type="FunFam" id="2.60.40.1120:FF:000003">
    <property type="entry name" value="Outer membrane protein Omp121"/>
    <property type="match status" value="1"/>
</dbReference>
<dbReference type="Gene3D" id="2.170.130.10">
    <property type="entry name" value="TonB-dependent receptor, plug domain"/>
    <property type="match status" value="1"/>
</dbReference>
<dbReference type="SUPFAM" id="SSF49464">
    <property type="entry name" value="Carboxypeptidase regulatory domain-like"/>
    <property type="match status" value="1"/>
</dbReference>
<reference evidence="15 16" key="1">
    <citation type="submission" date="2016-11" db="EMBL/GenBank/DDBJ databases">
        <title>Whole genomes of Flavobacteriaceae.</title>
        <authorList>
            <person name="Stine C."/>
            <person name="Li C."/>
            <person name="Tadesse D."/>
        </authorList>
    </citation>
    <scope>NUCLEOTIDE SEQUENCE [LARGE SCALE GENOMIC DNA]</scope>
    <source>
        <strain evidence="15 16">DSM 24704</strain>
    </source>
</reference>
<dbReference type="OrthoDB" id="9768177at2"/>
<dbReference type="InterPro" id="IPR012910">
    <property type="entry name" value="Plug_dom"/>
</dbReference>
<evidence type="ECO:0000256" key="2">
    <source>
        <dbReference type="ARBA" id="ARBA00022448"/>
    </source>
</evidence>
<evidence type="ECO:0008006" key="17">
    <source>
        <dbReference type="Google" id="ProtNLM"/>
    </source>
</evidence>
<sequence>MKLKFNGFLVLLLVLVAQLTFAQERAVSGTVTDNAGIPLPGVSVLIKGTKTGTQTDFDGKFSIKASSSQILAFSYIGMKAQEVAASSTTINVKLKDDSVELEGVVVTTALGIKREKKSLGYGVSTVSGTDLMRSGESNVIQGLAGKTSGVQITGSGGVPGASSKIVIRGQKSISGSTDPLIIVDGVPFNNDTQANSTGDSPFNTNLSGTNLSNRALDINPNDIESVTVLKGGAAAALYGERAGNGVIIYTTKKGKSRRGIGVDLSFNTTVTTVNKLPKLQSKYAAGDSGTYIAPAQSGPDGLYGTGDAGESNGTQKSWGPLISSVPGAKFYDNPNNFFQTGVGTDTNLAFYGGDDKGTFRTSFGYTKQDGMIPSTGLTRTNILISGERKLTDKFKVVGSSAFVRTATTMVQNGSTLGGVMLGLYRTPTTYDLRDYKNELGFQNTYFSAYDNPFYTANENPYVSQVNRTYGNLGVVYNQSKSLNVTLRGGWDSANDARKQVYAISSFGNSSNDGTGQINIENINTQIFNGDLIFNGLVNLTDHIDLNYTAGGNLRSDFFTDQFSRGDKLAIPNFYNLSNASNFRTSNYDQKIMGRSAYAQADFSLYEQVYITGSIRNDWNSSYGDKKSFSYPAGSVAWLFSKPLDQSWLNLGKIRFGYADVGIAPQAYLTQTYYAKLTETDGYTDGNTVPYNGQNGFGYASTLGQSNLKPERVGSTEIGLELKVLDRLGLNVNVYQAKSKDLLIRFPIAPSSGFSSQYGNYASMENKGIEVEINYEVIKGNDFTWDFAVNWSKNKNKVTSLANGVSQYEPEAGFGNPAYVAIVGKPLGILYGTDFLRDTNGNVIVTAAGLPQADPQQKILGDTNPDWLGGLRNTFTYKGITLSALLDFRHGGDVWDGTRGRIQRYGLSEESAENDRGNYIIPGVHTDGSANTTPISAQKYFEQYKGDVLQVQSQNIENVNWVRLRDVSISYRFNDIQKAGLSFVQNLEITLSGRNLWLDTNYKGVDPETSLTGAGSHIQGFDYFNNPGSKSVSLALKLGL</sequence>
<comment type="subcellular location">
    <subcellularLocation>
        <location evidence="1 10">Cell outer membrane</location>
        <topology evidence="1 10">Multi-pass membrane protein</topology>
    </subcellularLocation>
</comment>
<proteinExistence type="inferred from homology"/>
<dbReference type="Pfam" id="PF13715">
    <property type="entry name" value="CarbopepD_reg_2"/>
    <property type="match status" value="1"/>
</dbReference>
<dbReference type="PROSITE" id="PS52016">
    <property type="entry name" value="TONB_DEPENDENT_REC_3"/>
    <property type="match status" value="1"/>
</dbReference>
<accession>A0A227PFP4</accession>
<dbReference type="Pfam" id="PF07715">
    <property type="entry name" value="Plug"/>
    <property type="match status" value="1"/>
</dbReference>
<dbReference type="NCBIfam" id="TIGR04057">
    <property type="entry name" value="SusC_RagA_signa"/>
    <property type="match status" value="1"/>
</dbReference>
<protein>
    <recommendedName>
        <fullName evidence="17">SusC/RagA family TonB-linked outer membrane protein</fullName>
    </recommendedName>
</protein>
<dbReference type="InterPro" id="IPR037066">
    <property type="entry name" value="Plug_dom_sf"/>
</dbReference>
<evidence type="ECO:0000256" key="3">
    <source>
        <dbReference type="ARBA" id="ARBA00022452"/>
    </source>
</evidence>
<keyword evidence="9 10" id="KW-0998">Cell outer membrane</keyword>
<evidence type="ECO:0000256" key="11">
    <source>
        <dbReference type="RuleBase" id="RU003357"/>
    </source>
</evidence>
<dbReference type="GO" id="GO:0044718">
    <property type="term" value="P:siderophore transmembrane transport"/>
    <property type="evidence" value="ECO:0007669"/>
    <property type="project" value="TreeGrafter"/>
</dbReference>
<feature type="domain" description="TonB-dependent receptor plug" evidence="14">
    <location>
        <begin position="117"/>
        <end position="246"/>
    </location>
</feature>